<keyword evidence="8" id="KW-1185">Reference proteome</keyword>
<dbReference type="InterPro" id="IPR016163">
    <property type="entry name" value="Ald_DH_C"/>
</dbReference>
<dbReference type="GO" id="GO:0004029">
    <property type="term" value="F:aldehyde dehydrogenase (NAD+) activity"/>
    <property type="evidence" value="ECO:0007669"/>
    <property type="project" value="UniProtKB-EC"/>
</dbReference>
<dbReference type="InterPro" id="IPR016161">
    <property type="entry name" value="Ald_DH/histidinol_DH"/>
</dbReference>
<dbReference type="FunFam" id="3.40.605.10:FF:000004">
    <property type="entry name" value="Aldehyde dehydrogenase"/>
    <property type="match status" value="1"/>
</dbReference>
<dbReference type="PANTHER" id="PTHR43570:SF17">
    <property type="entry name" value="ALDEHYDE DEHYDROGENASE FAMILY 3 MEMBER F1"/>
    <property type="match status" value="1"/>
</dbReference>
<dbReference type="GO" id="GO:0006081">
    <property type="term" value="P:aldehyde metabolic process"/>
    <property type="evidence" value="ECO:0007669"/>
    <property type="project" value="InterPro"/>
</dbReference>
<evidence type="ECO:0000256" key="3">
    <source>
        <dbReference type="ARBA" id="ARBA00023027"/>
    </source>
</evidence>
<dbReference type="Gene3D" id="3.40.605.10">
    <property type="entry name" value="Aldehyde Dehydrogenase, Chain A, domain 1"/>
    <property type="match status" value="1"/>
</dbReference>
<sequence>MTSTSCELIHTEVRNAFARGITRPLDWRLRQIGALSKLLKECEDHITKALKDDLGKSPFESFVTEIAPLLNSCDMMMKNIATWMKPQKVSLPLVALPASGSIVAEPFGAVLIISPWTYPILMSLDPLIGAIGAGNAAVLMPSIVTHSSFTVLNELIPKYLDKNAIKVVGCETRVTEEMLNLQWDKIFFTGSPRIAKFVMQKAAEHLTPVTLELGGKCPTIVDSSTDMEVAARRIAAGKWGVNCGQSLIAPDYVIVEKGFAPVLLKALKNALRSFFGSHPSPENPDLMRLVNEEHFRRVKAFLEDPSVSRTIKHGGGYDIEKRYIEPTILLDPPRNAKIMREEILGPILPIITVERIDEAIDFINTKEKPLALYLFTENDDLKNEVINKTSAGTMLINDTVIHVTMQELPFGGVGKSGMGAHHGKFSFEAFSHMKPVMVRSMAGDVDARYPPYTPEKRNILRRIARFQYLPLLLVWLGLTK</sequence>
<keyword evidence="2 5" id="KW-0560">Oxidoreductase</keyword>
<evidence type="ECO:0000259" key="6">
    <source>
        <dbReference type="Pfam" id="PF00171"/>
    </source>
</evidence>
<evidence type="ECO:0000256" key="5">
    <source>
        <dbReference type="PIRNR" id="PIRNR036492"/>
    </source>
</evidence>
<evidence type="ECO:0000256" key="1">
    <source>
        <dbReference type="ARBA" id="ARBA00009986"/>
    </source>
</evidence>
<comment type="caution">
    <text evidence="7">The sequence shown here is derived from an EMBL/GenBank/DDBJ whole genome shotgun (WGS) entry which is preliminary data.</text>
</comment>
<dbReference type="OrthoDB" id="440325at2759"/>
<evidence type="ECO:0000256" key="4">
    <source>
        <dbReference type="ARBA" id="ARBA00049194"/>
    </source>
</evidence>
<comment type="catalytic activity">
    <reaction evidence="4">
        <text>an aldehyde + NAD(+) + H2O = a carboxylate + NADH + 2 H(+)</text>
        <dbReference type="Rhea" id="RHEA:16185"/>
        <dbReference type="ChEBI" id="CHEBI:15377"/>
        <dbReference type="ChEBI" id="CHEBI:15378"/>
        <dbReference type="ChEBI" id="CHEBI:17478"/>
        <dbReference type="ChEBI" id="CHEBI:29067"/>
        <dbReference type="ChEBI" id="CHEBI:57540"/>
        <dbReference type="ChEBI" id="CHEBI:57945"/>
        <dbReference type="EC" id="1.2.1.3"/>
    </reaction>
</comment>
<dbReference type="PANTHER" id="PTHR43570">
    <property type="entry name" value="ALDEHYDE DEHYDROGENASE"/>
    <property type="match status" value="1"/>
</dbReference>
<evidence type="ECO:0000313" key="8">
    <source>
        <dbReference type="Proteomes" id="UP000825935"/>
    </source>
</evidence>
<protein>
    <recommendedName>
        <fullName evidence="5">Aldehyde dehydrogenase</fullName>
    </recommendedName>
</protein>
<evidence type="ECO:0000256" key="2">
    <source>
        <dbReference type="ARBA" id="ARBA00023002"/>
    </source>
</evidence>
<dbReference type="PIRSF" id="PIRSF036492">
    <property type="entry name" value="ALDH"/>
    <property type="match status" value="1"/>
</dbReference>
<reference evidence="7" key="1">
    <citation type="submission" date="2021-08" db="EMBL/GenBank/DDBJ databases">
        <title>WGS assembly of Ceratopteris richardii.</title>
        <authorList>
            <person name="Marchant D.B."/>
            <person name="Chen G."/>
            <person name="Jenkins J."/>
            <person name="Shu S."/>
            <person name="Leebens-Mack J."/>
            <person name="Grimwood J."/>
            <person name="Schmutz J."/>
            <person name="Soltis P."/>
            <person name="Soltis D."/>
            <person name="Chen Z.-H."/>
        </authorList>
    </citation>
    <scope>NUCLEOTIDE SEQUENCE</scope>
    <source>
        <strain evidence="7">Whitten #5841</strain>
        <tissue evidence="7">Leaf</tissue>
    </source>
</reference>
<accession>A0A8T2V595</accession>
<dbReference type="Proteomes" id="UP000825935">
    <property type="component" value="Chromosome 3"/>
</dbReference>
<dbReference type="OMA" id="ILEIGMT"/>
<dbReference type="GO" id="GO:0005737">
    <property type="term" value="C:cytoplasm"/>
    <property type="evidence" value="ECO:0007669"/>
    <property type="project" value="TreeGrafter"/>
</dbReference>
<proteinExistence type="inferred from homology"/>
<dbReference type="InterPro" id="IPR012394">
    <property type="entry name" value="Aldehyde_DH_NAD(P)"/>
</dbReference>
<dbReference type="InterPro" id="IPR016162">
    <property type="entry name" value="Ald_DH_N"/>
</dbReference>
<evidence type="ECO:0000313" key="7">
    <source>
        <dbReference type="EMBL" id="KAH7441004.1"/>
    </source>
</evidence>
<dbReference type="Gene3D" id="3.40.309.10">
    <property type="entry name" value="Aldehyde Dehydrogenase, Chain A, domain 2"/>
    <property type="match status" value="1"/>
</dbReference>
<gene>
    <name evidence="7" type="ORF">KP509_03G020600</name>
</gene>
<name>A0A8T2V595_CERRI</name>
<comment type="similarity">
    <text evidence="1 5">Belongs to the aldehyde dehydrogenase family.</text>
</comment>
<dbReference type="EMBL" id="CM035408">
    <property type="protein sequence ID" value="KAH7441004.1"/>
    <property type="molecule type" value="Genomic_DNA"/>
</dbReference>
<dbReference type="FunFam" id="3.40.309.10:FF:000003">
    <property type="entry name" value="Aldehyde dehydrogenase"/>
    <property type="match status" value="1"/>
</dbReference>
<dbReference type="AlphaFoldDB" id="A0A8T2V595"/>
<dbReference type="Pfam" id="PF00171">
    <property type="entry name" value="Aldedh"/>
    <property type="match status" value="1"/>
</dbReference>
<dbReference type="InterPro" id="IPR015590">
    <property type="entry name" value="Aldehyde_DH_dom"/>
</dbReference>
<keyword evidence="3" id="KW-0520">NAD</keyword>
<feature type="domain" description="Aldehyde dehydrogenase" evidence="6">
    <location>
        <begin position="21"/>
        <end position="435"/>
    </location>
</feature>
<organism evidence="7 8">
    <name type="scientific">Ceratopteris richardii</name>
    <name type="common">Triangle waterfern</name>
    <dbReference type="NCBI Taxonomy" id="49495"/>
    <lineage>
        <taxon>Eukaryota</taxon>
        <taxon>Viridiplantae</taxon>
        <taxon>Streptophyta</taxon>
        <taxon>Embryophyta</taxon>
        <taxon>Tracheophyta</taxon>
        <taxon>Polypodiopsida</taxon>
        <taxon>Polypodiidae</taxon>
        <taxon>Polypodiales</taxon>
        <taxon>Pteridineae</taxon>
        <taxon>Pteridaceae</taxon>
        <taxon>Parkerioideae</taxon>
        <taxon>Ceratopteris</taxon>
    </lineage>
</organism>
<dbReference type="SUPFAM" id="SSF53720">
    <property type="entry name" value="ALDH-like"/>
    <property type="match status" value="1"/>
</dbReference>
<dbReference type="CDD" id="cd07087">
    <property type="entry name" value="ALDH_F3-13-14_CALDH-like"/>
    <property type="match status" value="1"/>
</dbReference>